<evidence type="ECO:0000259" key="1">
    <source>
        <dbReference type="SMART" id="SM01269"/>
    </source>
</evidence>
<dbReference type="GO" id="GO:0042284">
    <property type="term" value="F:sphingolipid delta-4 desaturase activity"/>
    <property type="evidence" value="ECO:0007669"/>
    <property type="project" value="TreeGrafter"/>
</dbReference>
<dbReference type="Pfam" id="PF08557">
    <property type="entry name" value="Lipid_DES"/>
    <property type="match status" value="1"/>
</dbReference>
<name>A0A7S3YHK6_9EUKA</name>
<dbReference type="InterPro" id="IPR013866">
    <property type="entry name" value="Sphingolipid_d4-desaturase_N"/>
</dbReference>
<dbReference type="GO" id="GO:0016020">
    <property type="term" value="C:membrane"/>
    <property type="evidence" value="ECO:0007669"/>
    <property type="project" value="GOC"/>
</dbReference>
<dbReference type="PANTHER" id="PTHR12879">
    <property type="entry name" value="SPHINGOLIPID DELTA 4 DESATURASE/C-4 HYDROXYLASE PROTEIN DES2"/>
    <property type="match status" value="1"/>
</dbReference>
<dbReference type="GO" id="GO:0046513">
    <property type="term" value="P:ceramide biosynthetic process"/>
    <property type="evidence" value="ECO:0007669"/>
    <property type="project" value="TreeGrafter"/>
</dbReference>
<proteinExistence type="predicted"/>
<sequence>MTVKVTRVVENPFDDNRKKLKDFLWKDDVEPHAERRRQIMKAHPEVNKLMGVEPLSKYLAIGLVVTQFSVAVALRHQVGSLMWYDFISILSREVNDNGI</sequence>
<gene>
    <name evidence="2" type="ORF">LGLO00237_LOCUS5213</name>
</gene>
<organism evidence="2">
    <name type="scientific">Lotharella globosa</name>
    <dbReference type="NCBI Taxonomy" id="91324"/>
    <lineage>
        <taxon>Eukaryota</taxon>
        <taxon>Sar</taxon>
        <taxon>Rhizaria</taxon>
        <taxon>Cercozoa</taxon>
        <taxon>Chlorarachniophyceae</taxon>
        <taxon>Lotharella</taxon>
    </lineage>
</organism>
<accession>A0A7S3YHK6</accession>
<evidence type="ECO:0000313" key="2">
    <source>
        <dbReference type="EMBL" id="CAE0651895.1"/>
    </source>
</evidence>
<dbReference type="SMART" id="SM01269">
    <property type="entry name" value="Lipid_DES"/>
    <property type="match status" value="1"/>
</dbReference>
<dbReference type="EMBL" id="HBIV01007073">
    <property type="protein sequence ID" value="CAE0651895.1"/>
    <property type="molecule type" value="Transcribed_RNA"/>
</dbReference>
<protein>
    <recommendedName>
        <fullName evidence="1">Sphingolipid delta4-desaturase N-terminal domain-containing protein</fullName>
    </recommendedName>
</protein>
<dbReference type="AlphaFoldDB" id="A0A7S3YHK6"/>
<feature type="domain" description="Sphingolipid delta4-desaturase N-terminal" evidence="1">
    <location>
        <begin position="18"/>
        <end position="56"/>
    </location>
</feature>
<reference evidence="2" key="1">
    <citation type="submission" date="2021-01" db="EMBL/GenBank/DDBJ databases">
        <authorList>
            <person name="Corre E."/>
            <person name="Pelletier E."/>
            <person name="Niang G."/>
            <person name="Scheremetjew M."/>
            <person name="Finn R."/>
            <person name="Kale V."/>
            <person name="Holt S."/>
            <person name="Cochrane G."/>
            <person name="Meng A."/>
            <person name="Brown T."/>
            <person name="Cohen L."/>
        </authorList>
    </citation>
    <scope>NUCLEOTIDE SEQUENCE</scope>
    <source>
        <strain evidence="2">CCCM811</strain>
    </source>
</reference>
<dbReference type="PANTHER" id="PTHR12879:SF8">
    <property type="entry name" value="SPHINGOLIPID DELTA(4)-DESATURASE DES1"/>
    <property type="match status" value="1"/>
</dbReference>